<sequence length="209" mass="21925">TIQLPVLTSSSTTGTPNANDSVLSTGSSTTSEQPLTPETPRKPTMGVAMIGKKRRPSQVSSDKSDIECALQQYYSGTGSTPPTGASLTPNPTARVPRSTGGSDYTTGTDTEDEWANIVRTIEVAGRTLNATPTPAESKGADRQLPARCDGNGSNDPIDDDKLCHLVLSLRSLQRTLTVGVGCKGMGGLPDQHLEFDAINQLLNQPITTG</sequence>
<feature type="compositionally biased region" description="Polar residues" evidence="1">
    <location>
        <begin position="1"/>
        <end position="36"/>
    </location>
</feature>
<dbReference type="Proteomes" id="UP000728032">
    <property type="component" value="Unassembled WGS sequence"/>
</dbReference>
<evidence type="ECO:0000256" key="1">
    <source>
        <dbReference type="SAM" id="MobiDB-lite"/>
    </source>
</evidence>
<reference evidence="2" key="1">
    <citation type="submission" date="2020-11" db="EMBL/GenBank/DDBJ databases">
        <authorList>
            <person name="Tran Van P."/>
        </authorList>
    </citation>
    <scope>NUCLEOTIDE SEQUENCE</scope>
</reference>
<protein>
    <submittedName>
        <fullName evidence="2">Uncharacterized protein</fullName>
    </submittedName>
</protein>
<gene>
    <name evidence="2" type="ORF">ONB1V03_LOCUS22038</name>
</gene>
<dbReference type="EMBL" id="OC961311">
    <property type="protein sequence ID" value="CAD7665481.1"/>
    <property type="molecule type" value="Genomic_DNA"/>
</dbReference>
<keyword evidence="3" id="KW-1185">Reference proteome</keyword>
<evidence type="ECO:0000313" key="2">
    <source>
        <dbReference type="EMBL" id="CAD7665481.1"/>
    </source>
</evidence>
<dbReference type="AlphaFoldDB" id="A0A7R9R1V4"/>
<dbReference type="EMBL" id="CAJPVJ010046486">
    <property type="protein sequence ID" value="CAG2182617.1"/>
    <property type="molecule type" value="Genomic_DNA"/>
</dbReference>
<feature type="compositionally biased region" description="Polar residues" evidence="1">
    <location>
        <begin position="72"/>
        <end position="91"/>
    </location>
</feature>
<feature type="non-terminal residue" evidence="2">
    <location>
        <position position="1"/>
    </location>
</feature>
<feature type="region of interest" description="Disordered" evidence="1">
    <location>
        <begin position="1"/>
        <end position="109"/>
    </location>
</feature>
<evidence type="ECO:0000313" key="3">
    <source>
        <dbReference type="Proteomes" id="UP000728032"/>
    </source>
</evidence>
<feature type="compositionally biased region" description="Low complexity" evidence="1">
    <location>
        <begin position="98"/>
        <end position="108"/>
    </location>
</feature>
<name>A0A7R9R1V4_9ACAR</name>
<organism evidence="2">
    <name type="scientific">Oppiella nova</name>
    <dbReference type="NCBI Taxonomy" id="334625"/>
    <lineage>
        <taxon>Eukaryota</taxon>
        <taxon>Metazoa</taxon>
        <taxon>Ecdysozoa</taxon>
        <taxon>Arthropoda</taxon>
        <taxon>Chelicerata</taxon>
        <taxon>Arachnida</taxon>
        <taxon>Acari</taxon>
        <taxon>Acariformes</taxon>
        <taxon>Sarcoptiformes</taxon>
        <taxon>Oribatida</taxon>
        <taxon>Brachypylina</taxon>
        <taxon>Oppioidea</taxon>
        <taxon>Oppiidae</taxon>
        <taxon>Oppiella</taxon>
    </lineage>
</organism>
<accession>A0A7R9R1V4</accession>
<feature type="non-terminal residue" evidence="2">
    <location>
        <position position="209"/>
    </location>
</feature>
<proteinExistence type="predicted"/>